<feature type="region of interest" description="Disordered" evidence="2">
    <location>
        <begin position="154"/>
        <end position="185"/>
    </location>
</feature>
<evidence type="ECO:0000256" key="1">
    <source>
        <dbReference type="ARBA" id="ARBA00010576"/>
    </source>
</evidence>
<evidence type="ECO:0008006" key="7">
    <source>
        <dbReference type="Google" id="ProtNLM"/>
    </source>
</evidence>
<feature type="compositionally biased region" description="Low complexity" evidence="2">
    <location>
        <begin position="81"/>
        <end position="93"/>
    </location>
</feature>
<dbReference type="PANTHER" id="PTHR14758">
    <property type="entry name" value="AGAP005440-PA"/>
    <property type="match status" value="1"/>
</dbReference>
<dbReference type="Pfam" id="PF14161">
    <property type="entry name" value="FAM110_N"/>
    <property type="match status" value="1"/>
</dbReference>
<evidence type="ECO:0000256" key="2">
    <source>
        <dbReference type="SAM" id="MobiDB-lite"/>
    </source>
</evidence>
<sequence>MPTDIMSAVRMQPISQLQHHSPVLPIRLLTRGPEYLRRQIENGTPRSTLSAVERLAADKAKYVKSQQVASGGGSTGGPGGSSASESSSSSSSRGSRKSREGPASPEQPVRRGSSKRLLRPDSLLIYRQKNRGDGANEEARTGLVRRLFLGSVKEKPPVSAAPPSGDVPDSRSRTGLHRSQSDISSRYSRSFSDFDTFFKYCGLEPEVVEELGRDRFVAAPDDVLDGTGQYRIRSASVATSDSGFSRRSGEGSAGGLQEDEPLSGQLPGVGNANTSVIERNARIIKWLYSCKRAKETRGASPDLP</sequence>
<dbReference type="InterPro" id="IPR025741">
    <property type="entry name" value="FAM110_C"/>
</dbReference>
<dbReference type="Proteomes" id="UP001181693">
    <property type="component" value="Unassembled WGS sequence"/>
</dbReference>
<evidence type="ECO:0000313" key="5">
    <source>
        <dbReference type="EMBL" id="DBA25815.1"/>
    </source>
</evidence>
<feature type="region of interest" description="Disordered" evidence="2">
    <location>
        <begin position="236"/>
        <end position="272"/>
    </location>
</feature>
<feature type="domain" description="Centrosome-associated FAM110 C-terminal" evidence="3">
    <location>
        <begin position="174"/>
        <end position="293"/>
    </location>
</feature>
<accession>A0AAV3ASN6</accession>
<dbReference type="EMBL" id="DYDO01000004">
    <property type="protein sequence ID" value="DBA25815.1"/>
    <property type="molecule type" value="Genomic_DNA"/>
</dbReference>
<evidence type="ECO:0000313" key="6">
    <source>
        <dbReference type="Proteomes" id="UP001181693"/>
    </source>
</evidence>
<dbReference type="Pfam" id="PF14160">
    <property type="entry name" value="FAM110_C"/>
    <property type="match status" value="1"/>
</dbReference>
<name>A0AAV3ASN6_PYXAD</name>
<feature type="domain" description="Centrosome-associated FAM110 N-terminal" evidence="4">
    <location>
        <begin position="19"/>
        <end position="70"/>
    </location>
</feature>
<comment type="similarity">
    <text evidence="1">Belongs to the FAM110 family.</text>
</comment>
<evidence type="ECO:0000259" key="3">
    <source>
        <dbReference type="Pfam" id="PF14160"/>
    </source>
</evidence>
<feature type="compositionally biased region" description="Gly residues" evidence="2">
    <location>
        <begin position="70"/>
        <end position="80"/>
    </location>
</feature>
<dbReference type="AlphaFoldDB" id="A0AAV3ASN6"/>
<dbReference type="InterPro" id="IPR025740">
    <property type="entry name" value="FAM110"/>
</dbReference>
<feature type="region of interest" description="Disordered" evidence="2">
    <location>
        <begin position="63"/>
        <end position="138"/>
    </location>
</feature>
<evidence type="ECO:0000259" key="4">
    <source>
        <dbReference type="Pfam" id="PF14161"/>
    </source>
</evidence>
<comment type="caution">
    <text evidence="5">The sequence shown here is derived from an EMBL/GenBank/DDBJ whole genome shotgun (WGS) entry which is preliminary data.</text>
</comment>
<dbReference type="InterPro" id="IPR025739">
    <property type="entry name" value="FAM110_N"/>
</dbReference>
<gene>
    <name evidence="5" type="ORF">GDO54_010159</name>
</gene>
<dbReference type="PANTHER" id="PTHR14758:SF5">
    <property type="entry name" value="PROTEIN FAM110C"/>
    <property type="match status" value="1"/>
</dbReference>
<organism evidence="5 6">
    <name type="scientific">Pyxicephalus adspersus</name>
    <name type="common">African bullfrog</name>
    <dbReference type="NCBI Taxonomy" id="30357"/>
    <lineage>
        <taxon>Eukaryota</taxon>
        <taxon>Metazoa</taxon>
        <taxon>Chordata</taxon>
        <taxon>Craniata</taxon>
        <taxon>Vertebrata</taxon>
        <taxon>Euteleostomi</taxon>
        <taxon>Amphibia</taxon>
        <taxon>Batrachia</taxon>
        <taxon>Anura</taxon>
        <taxon>Neobatrachia</taxon>
        <taxon>Ranoidea</taxon>
        <taxon>Pyxicephalidae</taxon>
        <taxon>Pyxicephalinae</taxon>
        <taxon>Pyxicephalus</taxon>
    </lineage>
</organism>
<proteinExistence type="inferred from homology"/>
<keyword evidence="6" id="KW-1185">Reference proteome</keyword>
<protein>
    <recommendedName>
        <fullName evidence="7">Protein FAM110C</fullName>
    </recommendedName>
</protein>
<reference evidence="5" key="1">
    <citation type="thesis" date="2020" institute="ProQuest LLC" country="789 East Eisenhower Parkway, Ann Arbor, MI, USA">
        <title>Comparative Genomics and Chromosome Evolution.</title>
        <authorList>
            <person name="Mudd A.B."/>
        </authorList>
    </citation>
    <scope>NUCLEOTIDE SEQUENCE</scope>
    <source>
        <strain evidence="5">1538</strain>
        <tissue evidence="5">Blood</tissue>
    </source>
</reference>
<feature type="compositionally biased region" description="Polar residues" evidence="2">
    <location>
        <begin position="236"/>
        <end position="245"/>
    </location>
</feature>